<keyword evidence="1" id="KW-0175">Coiled coil</keyword>
<dbReference type="InterPro" id="IPR027417">
    <property type="entry name" value="P-loop_NTPase"/>
</dbReference>
<evidence type="ECO:0000313" key="4">
    <source>
        <dbReference type="Proteomes" id="UP000219636"/>
    </source>
</evidence>
<dbReference type="PROSITE" id="PS51192">
    <property type="entry name" value="HELICASE_ATP_BIND_1"/>
    <property type="match status" value="1"/>
</dbReference>
<evidence type="ECO:0000256" key="1">
    <source>
        <dbReference type="SAM" id="Coils"/>
    </source>
</evidence>
<dbReference type="RefSeq" id="WP_097074759.1">
    <property type="nucleotide sequence ID" value="NZ_OBMQ01000014.1"/>
</dbReference>
<evidence type="ECO:0000313" key="3">
    <source>
        <dbReference type="EMBL" id="SOC22436.1"/>
    </source>
</evidence>
<dbReference type="EMBL" id="OBMQ01000014">
    <property type="protein sequence ID" value="SOC22436.1"/>
    <property type="molecule type" value="Genomic_DNA"/>
</dbReference>
<dbReference type="InterPro" id="IPR050742">
    <property type="entry name" value="Helicase_Restrict-Modif_Enz"/>
</dbReference>
<dbReference type="GO" id="GO:0005524">
    <property type="term" value="F:ATP binding"/>
    <property type="evidence" value="ECO:0007669"/>
    <property type="project" value="InterPro"/>
</dbReference>
<dbReference type="GO" id="GO:0016787">
    <property type="term" value="F:hydrolase activity"/>
    <property type="evidence" value="ECO:0007669"/>
    <property type="project" value="InterPro"/>
</dbReference>
<evidence type="ECO:0000259" key="2">
    <source>
        <dbReference type="PROSITE" id="PS51192"/>
    </source>
</evidence>
<proteinExistence type="predicted"/>
<dbReference type="InterPro" id="IPR001650">
    <property type="entry name" value="Helicase_C-like"/>
</dbReference>
<dbReference type="Proteomes" id="UP000219636">
    <property type="component" value="Unassembled WGS sequence"/>
</dbReference>
<feature type="domain" description="Helicase ATP-binding" evidence="2">
    <location>
        <begin position="418"/>
        <end position="568"/>
    </location>
</feature>
<feature type="coiled-coil region" evidence="1">
    <location>
        <begin position="1"/>
        <end position="28"/>
    </location>
</feature>
<dbReference type="Gene3D" id="3.40.50.300">
    <property type="entry name" value="P-loop containing nucleotide triphosphate hydrolases"/>
    <property type="match status" value="2"/>
</dbReference>
<name>A0A285TP70_9BACL</name>
<sequence>MQNLEQQLQLALLECEQLRIENQKLRELLSYHKINPDDIILQQKTEITPPKLQKIQLRINIFKELFKGRTDVFAVRWQSKNGKTGYSPACKNEWHPTLCQKPTIKCANCQHREFFPLTDQVIFNHLSGEQTIGLYPILQDETSWFLAVDFDKKSWQKDVLAFITTCKELGVPAHIERSRSGNGCHVWVFFEQAIPASVTRKLGNVLLSKTLEKRYEIGMDSFDRLFPSQDTLPKAGFGNLIALPLQNVPRKNGNSVFVDEDFIPYPDQWDYLYRVKRMKFKEVNAIIKINTSNVVKENIDKAKLPTKLTITLKNGLYIKKEGLSTSFINHLIQLATFKNPQYYKSQAKRLSTHGIPRNITCYDDTEEYLILPRGCKDDLDKLLGKLSINFDFIDDTHMGSKISISFEGKLRVEQDQAVKTLLEHPIGILSATTGFGKTVVAAKLISERKINTLIIVHRNQLIDQWKKSLTQFLNIEEDQIGQIGGGKSKQTENIDIATIQSLNYKGEVKDLISQYGQIIVDECHHISAFSFEQVIKKANAKYIFGLTATPIRKDGLQPIMTMQLGPIRYKVDGKNQAKIRPFEHILLPRFTTFKSSLEANKKDIQSLYKELIHDEYRNRIIFDDVLSEIDNGAVPLILTERVEHASYFESKFKGFVKNIVVLTGKLSTKERKANLKRLEELDDNEERLVIATGKYIGEGFDHTRLDTLFLVMPLSWKGTLQQYVGRLHRLHNEKSIVKVFDYVDHKESILKTMFEKRMKGYQSMGYVTKETKSLPQSKSEQMKMF</sequence>
<dbReference type="OrthoDB" id="9802848at2"/>
<keyword evidence="4" id="KW-1185">Reference proteome</keyword>
<dbReference type="PANTHER" id="PTHR47396:SF1">
    <property type="entry name" value="ATP-DEPENDENT HELICASE IRC3-RELATED"/>
    <property type="match status" value="1"/>
</dbReference>
<dbReference type="CDD" id="cd18785">
    <property type="entry name" value="SF2_C"/>
    <property type="match status" value="1"/>
</dbReference>
<organism evidence="3 4">
    <name type="scientific">Ureibacillus xyleni</name>
    <dbReference type="NCBI Taxonomy" id="614648"/>
    <lineage>
        <taxon>Bacteria</taxon>
        <taxon>Bacillati</taxon>
        <taxon>Bacillota</taxon>
        <taxon>Bacilli</taxon>
        <taxon>Bacillales</taxon>
        <taxon>Caryophanaceae</taxon>
        <taxon>Ureibacillus</taxon>
    </lineage>
</organism>
<dbReference type="GO" id="GO:0005829">
    <property type="term" value="C:cytosol"/>
    <property type="evidence" value="ECO:0007669"/>
    <property type="project" value="TreeGrafter"/>
</dbReference>
<dbReference type="Pfam" id="PF04851">
    <property type="entry name" value="ResIII"/>
    <property type="match status" value="1"/>
</dbReference>
<dbReference type="InterPro" id="IPR054347">
    <property type="entry name" value="TOTE_primase"/>
</dbReference>
<dbReference type="InterPro" id="IPR006935">
    <property type="entry name" value="Helicase/UvrB_N"/>
</dbReference>
<dbReference type="Pfam" id="PF00271">
    <property type="entry name" value="Helicase_C"/>
    <property type="match status" value="1"/>
</dbReference>
<dbReference type="CDD" id="cd17926">
    <property type="entry name" value="DEXHc_RE"/>
    <property type="match status" value="1"/>
</dbReference>
<dbReference type="SUPFAM" id="SSF52540">
    <property type="entry name" value="P-loop containing nucleoside triphosphate hydrolases"/>
    <property type="match status" value="2"/>
</dbReference>
<dbReference type="AlphaFoldDB" id="A0A285TP70"/>
<reference evidence="4" key="1">
    <citation type="submission" date="2017-08" db="EMBL/GenBank/DDBJ databases">
        <authorList>
            <person name="Varghese N."/>
            <person name="Submissions S."/>
        </authorList>
    </citation>
    <scope>NUCLEOTIDE SEQUENCE [LARGE SCALE GENOMIC DNA]</scope>
    <source>
        <strain evidence="4">JC22</strain>
    </source>
</reference>
<dbReference type="InterPro" id="IPR014001">
    <property type="entry name" value="Helicase_ATP-bd"/>
</dbReference>
<protein>
    <recommendedName>
        <fullName evidence="2">Helicase ATP-binding domain-containing protein</fullName>
    </recommendedName>
</protein>
<dbReference type="GO" id="GO:0003677">
    <property type="term" value="F:DNA binding"/>
    <property type="evidence" value="ECO:0007669"/>
    <property type="project" value="InterPro"/>
</dbReference>
<dbReference type="PANTHER" id="PTHR47396">
    <property type="entry name" value="TYPE I RESTRICTION ENZYME ECOKI R PROTEIN"/>
    <property type="match status" value="1"/>
</dbReference>
<gene>
    <name evidence="3" type="ORF">SAMN05880501_11420</name>
</gene>
<accession>A0A285TP70</accession>
<dbReference type="Pfam" id="PF22548">
    <property type="entry name" value="AEP-TOTE"/>
    <property type="match status" value="1"/>
</dbReference>
<dbReference type="SMART" id="SM00487">
    <property type="entry name" value="DEXDc"/>
    <property type="match status" value="1"/>
</dbReference>